<comment type="caution">
    <text evidence="3">The sequence shown here is derived from an EMBL/GenBank/DDBJ whole genome shotgun (WGS) entry which is preliminary data.</text>
</comment>
<comment type="similarity">
    <text evidence="1">Belongs to the chalcone isomerase family.</text>
</comment>
<dbReference type="Gene3D" id="1.10.890.20">
    <property type="match status" value="1"/>
</dbReference>
<dbReference type="InterPro" id="IPR044228">
    <property type="entry name" value="FAP1"/>
</dbReference>
<dbReference type="Pfam" id="PF16035">
    <property type="entry name" value="Chalcone_2"/>
    <property type="match status" value="1"/>
</dbReference>
<evidence type="ECO:0000313" key="3">
    <source>
        <dbReference type="EMBL" id="KAG9456443.1"/>
    </source>
</evidence>
<dbReference type="InterPro" id="IPR036298">
    <property type="entry name" value="Chalcone_isomerase_sf"/>
</dbReference>
<dbReference type="GO" id="GO:0006631">
    <property type="term" value="P:fatty acid metabolic process"/>
    <property type="evidence" value="ECO:0007669"/>
    <property type="project" value="TreeGrafter"/>
</dbReference>
<organism evidence="3 4">
    <name type="scientific">Aristolochia fimbriata</name>
    <name type="common">White veined hardy Dutchman's pipe vine</name>
    <dbReference type="NCBI Taxonomy" id="158543"/>
    <lineage>
        <taxon>Eukaryota</taxon>
        <taxon>Viridiplantae</taxon>
        <taxon>Streptophyta</taxon>
        <taxon>Embryophyta</taxon>
        <taxon>Tracheophyta</taxon>
        <taxon>Spermatophyta</taxon>
        <taxon>Magnoliopsida</taxon>
        <taxon>Magnoliidae</taxon>
        <taxon>Piperales</taxon>
        <taxon>Aristolochiaceae</taxon>
        <taxon>Aristolochia</taxon>
    </lineage>
</organism>
<dbReference type="PANTHER" id="PTHR47589:SF5">
    <property type="entry name" value="CHALCONE ISOMERASE DOMAIN-CONTAINING PROTEIN"/>
    <property type="match status" value="1"/>
</dbReference>
<dbReference type="EMBL" id="JAINDJ010000002">
    <property type="protein sequence ID" value="KAG9456443.1"/>
    <property type="molecule type" value="Genomic_DNA"/>
</dbReference>
<gene>
    <name evidence="3" type="ORF">H6P81_000951</name>
</gene>
<sequence>MVSLRFPFSFSQPPRQPPKTNASASFPSSVTVSIAATVTAGIGAGFAISHNFVNQTDPLLLKALRFFSPNVCGGLPPWASLSMADNSGGIAVESKTGVSFPTLLKDTQRLLGIGLRKKSIVGLKNIDIYAFGVYADDQEIKNLIAENFGALSASELKENKDFYAQILHNDLSMTVRLQIVYGRLNIRSVRSAFEESVGIRLKKFSGSDNNELLQRFTSQFKDEYKLPRGSIIDISREHGHIVRTTIDGKEIGSIQSKLLSQAILDLYIGDDPFDKRAKEEIELRLASLISS</sequence>
<protein>
    <recommendedName>
        <fullName evidence="2">Chalcone isomerase domain-containing protein</fullName>
    </recommendedName>
</protein>
<keyword evidence="4" id="KW-1185">Reference proteome</keyword>
<evidence type="ECO:0000259" key="2">
    <source>
        <dbReference type="Pfam" id="PF16035"/>
    </source>
</evidence>
<dbReference type="GO" id="GO:0005504">
    <property type="term" value="F:fatty acid binding"/>
    <property type="evidence" value="ECO:0007669"/>
    <property type="project" value="TreeGrafter"/>
</dbReference>
<dbReference type="GO" id="GO:0016872">
    <property type="term" value="F:intramolecular lyase activity"/>
    <property type="evidence" value="ECO:0007669"/>
    <property type="project" value="InterPro"/>
</dbReference>
<feature type="domain" description="Chalcone isomerase" evidence="2">
    <location>
        <begin position="108"/>
        <end position="281"/>
    </location>
</feature>
<dbReference type="SUPFAM" id="SSF54626">
    <property type="entry name" value="Chalcone isomerase"/>
    <property type="match status" value="1"/>
</dbReference>
<proteinExistence type="inferred from homology"/>
<dbReference type="GO" id="GO:0009570">
    <property type="term" value="C:chloroplast stroma"/>
    <property type="evidence" value="ECO:0007669"/>
    <property type="project" value="TreeGrafter"/>
</dbReference>
<reference evidence="3 4" key="1">
    <citation type="submission" date="2021-07" db="EMBL/GenBank/DDBJ databases">
        <title>The Aristolochia fimbriata genome: insights into angiosperm evolution, floral development and chemical biosynthesis.</title>
        <authorList>
            <person name="Jiao Y."/>
        </authorList>
    </citation>
    <scope>NUCLEOTIDE SEQUENCE [LARGE SCALE GENOMIC DNA]</scope>
    <source>
        <strain evidence="3">IBCAS-2021</strain>
        <tissue evidence="3">Leaf</tissue>
    </source>
</reference>
<dbReference type="AlphaFoldDB" id="A0AAV7F5U4"/>
<dbReference type="Gene3D" id="3.50.70.10">
    <property type="match status" value="1"/>
</dbReference>
<evidence type="ECO:0000313" key="4">
    <source>
        <dbReference type="Proteomes" id="UP000825729"/>
    </source>
</evidence>
<dbReference type="InterPro" id="IPR016087">
    <property type="entry name" value="Chalcone_isomerase"/>
</dbReference>
<dbReference type="Proteomes" id="UP000825729">
    <property type="component" value="Unassembled WGS sequence"/>
</dbReference>
<evidence type="ECO:0000256" key="1">
    <source>
        <dbReference type="ARBA" id="ARBA00007166"/>
    </source>
</evidence>
<dbReference type="PANTHER" id="PTHR47589">
    <property type="entry name" value="FATTY-ACID-BINDING PROTEIN 1"/>
    <property type="match status" value="1"/>
</dbReference>
<name>A0AAV7F5U4_ARIFI</name>
<dbReference type="InterPro" id="IPR016088">
    <property type="entry name" value="Chalcone_isomerase_3-sand"/>
</dbReference>
<accession>A0AAV7F5U4</accession>
<dbReference type="InterPro" id="IPR016089">
    <property type="entry name" value="Chalcone_isomerase_bundle_sf"/>
</dbReference>